<sequence>MSRHRCEDGQLSVARSRRVVLAALDEFPGAWVKTMSNRVAAGRHNDHVNMGQAAVDLHTAG</sequence>
<name>A0ABW2TJH7_9PSEU</name>
<reference evidence="2" key="1">
    <citation type="journal article" date="2019" name="Int. J. Syst. Evol. Microbiol.">
        <title>The Global Catalogue of Microorganisms (GCM) 10K type strain sequencing project: providing services to taxonomists for standard genome sequencing and annotation.</title>
        <authorList>
            <consortium name="The Broad Institute Genomics Platform"/>
            <consortium name="The Broad Institute Genome Sequencing Center for Infectious Disease"/>
            <person name="Wu L."/>
            <person name="Ma J."/>
        </authorList>
    </citation>
    <scope>NUCLEOTIDE SEQUENCE [LARGE SCALE GENOMIC DNA]</scope>
    <source>
        <strain evidence="2">JCM 17695</strain>
    </source>
</reference>
<dbReference type="EMBL" id="JBHTEY010000004">
    <property type="protein sequence ID" value="MFC7613388.1"/>
    <property type="molecule type" value="Genomic_DNA"/>
</dbReference>
<evidence type="ECO:0000313" key="2">
    <source>
        <dbReference type="Proteomes" id="UP001596512"/>
    </source>
</evidence>
<keyword evidence="2" id="KW-1185">Reference proteome</keyword>
<evidence type="ECO:0000313" key="1">
    <source>
        <dbReference type="EMBL" id="MFC7613388.1"/>
    </source>
</evidence>
<comment type="caution">
    <text evidence="1">The sequence shown here is derived from an EMBL/GenBank/DDBJ whole genome shotgun (WGS) entry which is preliminary data.</text>
</comment>
<dbReference type="Proteomes" id="UP001596512">
    <property type="component" value="Unassembled WGS sequence"/>
</dbReference>
<protein>
    <submittedName>
        <fullName evidence="1">Uncharacterized protein</fullName>
    </submittedName>
</protein>
<gene>
    <name evidence="1" type="ORF">ACFQV2_07000</name>
</gene>
<organism evidence="1 2">
    <name type="scientific">Actinokineospora soli</name>
    <dbReference type="NCBI Taxonomy" id="1048753"/>
    <lineage>
        <taxon>Bacteria</taxon>
        <taxon>Bacillati</taxon>
        <taxon>Actinomycetota</taxon>
        <taxon>Actinomycetes</taxon>
        <taxon>Pseudonocardiales</taxon>
        <taxon>Pseudonocardiaceae</taxon>
        <taxon>Actinokineospora</taxon>
    </lineage>
</organism>
<accession>A0ABW2TJH7</accession>
<proteinExistence type="predicted"/>